<accession>A0ABY1P2Z3</accession>
<sequence length="194" mass="21648">MKKTLIYTLLLASTTFLLACSSEDDSLPKASEYYFSFKVNGQAMDYPYQPESQINLTGGLYFDGVNELNIMQLSGSKDIFQPLKNQVVFRLENIEEFKEGTKYTNIPSNGFLVAHSYLFGYYDENGKSFLASKNSPLASLWDSVEIEFSEINANGIKGSFSGTALNYDSSTGMNVLTGKVEITEGKFHVPRNNE</sequence>
<keyword evidence="1" id="KW-0732">Signal</keyword>
<gene>
    <name evidence="2" type="ORF">SAMN06265367_104151</name>
</gene>
<proteinExistence type="predicted"/>
<evidence type="ECO:0000313" key="2">
    <source>
        <dbReference type="EMBL" id="SMP25213.1"/>
    </source>
</evidence>
<comment type="caution">
    <text evidence="2">The sequence shown here is derived from an EMBL/GenBank/DDBJ whole genome shotgun (WGS) entry which is preliminary data.</text>
</comment>
<evidence type="ECO:0000313" key="3">
    <source>
        <dbReference type="Proteomes" id="UP001157915"/>
    </source>
</evidence>
<dbReference type="Proteomes" id="UP001157915">
    <property type="component" value="Unassembled WGS sequence"/>
</dbReference>
<evidence type="ECO:0000256" key="1">
    <source>
        <dbReference type="SAM" id="SignalP"/>
    </source>
</evidence>
<name>A0ABY1P2Z3_9BACT</name>
<feature type="chain" id="PRO_5046406414" description="Lipoprotein" evidence="1">
    <location>
        <begin position="20"/>
        <end position="194"/>
    </location>
</feature>
<protein>
    <recommendedName>
        <fullName evidence="4">Lipoprotein</fullName>
    </recommendedName>
</protein>
<dbReference type="EMBL" id="FXUA01000004">
    <property type="protein sequence ID" value="SMP25213.1"/>
    <property type="molecule type" value="Genomic_DNA"/>
</dbReference>
<organism evidence="2 3">
    <name type="scientific">Algoriphagus winogradskyi</name>
    <dbReference type="NCBI Taxonomy" id="237017"/>
    <lineage>
        <taxon>Bacteria</taxon>
        <taxon>Pseudomonadati</taxon>
        <taxon>Bacteroidota</taxon>
        <taxon>Cytophagia</taxon>
        <taxon>Cytophagales</taxon>
        <taxon>Cyclobacteriaceae</taxon>
        <taxon>Algoriphagus</taxon>
    </lineage>
</organism>
<reference evidence="2 3" key="1">
    <citation type="submission" date="2017-05" db="EMBL/GenBank/DDBJ databases">
        <authorList>
            <person name="Varghese N."/>
            <person name="Submissions S."/>
        </authorList>
    </citation>
    <scope>NUCLEOTIDE SEQUENCE [LARGE SCALE GENOMIC DNA]</scope>
    <source>
        <strain evidence="2 3">DSM 15360</strain>
    </source>
</reference>
<keyword evidence="3" id="KW-1185">Reference proteome</keyword>
<dbReference type="RefSeq" id="WP_283413266.1">
    <property type="nucleotide sequence ID" value="NZ_FXUA01000004.1"/>
</dbReference>
<evidence type="ECO:0008006" key="4">
    <source>
        <dbReference type="Google" id="ProtNLM"/>
    </source>
</evidence>
<dbReference type="PROSITE" id="PS51257">
    <property type="entry name" value="PROKAR_LIPOPROTEIN"/>
    <property type="match status" value="1"/>
</dbReference>
<feature type="signal peptide" evidence="1">
    <location>
        <begin position="1"/>
        <end position="19"/>
    </location>
</feature>